<accession>A0A1G7JE33</accession>
<sequence>MILLITSLSLGVLRGALNFGGNAVIKLARVGDPNQQLSMDINVELVDHMVRLRIAAGETTGEIKLAPGQVGYLKAAVTFIEDVANGRIETASQAEPAASSGTIQLTTCDERTLRTVCRTGGHTALSSGTVVTVHASENQSLRTGIAVHGARTHLVSGSAQDVYLSLAEHIQQLIAA</sequence>
<reference evidence="1 2" key="1">
    <citation type="submission" date="2016-10" db="EMBL/GenBank/DDBJ databases">
        <authorList>
            <person name="de Groot N.N."/>
        </authorList>
    </citation>
    <scope>NUCLEOTIDE SEQUENCE [LARGE SCALE GENOMIC DNA]</scope>
    <source>
        <strain evidence="1 2">LMG 25475</strain>
    </source>
</reference>
<organism evidence="1 2">
    <name type="scientific">Phytopseudomonas seleniipraecipitans</name>
    <dbReference type="NCBI Taxonomy" id="640205"/>
    <lineage>
        <taxon>Bacteria</taxon>
        <taxon>Pseudomonadati</taxon>
        <taxon>Pseudomonadota</taxon>
        <taxon>Gammaproteobacteria</taxon>
        <taxon>Pseudomonadales</taxon>
        <taxon>Pseudomonadaceae</taxon>
        <taxon>Phytopseudomonas</taxon>
    </lineage>
</organism>
<name>A0A1G7JE33_9GAMM</name>
<dbReference type="OrthoDB" id="6964987at2"/>
<protein>
    <submittedName>
        <fullName evidence="1">Uncharacterized protein</fullName>
    </submittedName>
</protein>
<gene>
    <name evidence="1" type="ORF">SAMN05216381_1088</name>
</gene>
<evidence type="ECO:0000313" key="1">
    <source>
        <dbReference type="EMBL" id="SDF23181.1"/>
    </source>
</evidence>
<dbReference type="RefSeq" id="WP_092365603.1">
    <property type="nucleotide sequence ID" value="NZ_FNBM01000002.1"/>
</dbReference>
<proteinExistence type="predicted"/>
<dbReference type="EMBL" id="FNBM01000002">
    <property type="protein sequence ID" value="SDF23181.1"/>
    <property type="molecule type" value="Genomic_DNA"/>
</dbReference>
<dbReference type="STRING" id="640205.SAMN05216381_1088"/>
<dbReference type="Proteomes" id="UP000243378">
    <property type="component" value="Unassembled WGS sequence"/>
</dbReference>
<evidence type="ECO:0000313" key="2">
    <source>
        <dbReference type="Proteomes" id="UP000243378"/>
    </source>
</evidence>
<dbReference type="AlphaFoldDB" id="A0A1G7JE33"/>